<keyword evidence="5 7" id="KW-1133">Transmembrane helix</keyword>
<dbReference type="EMBL" id="NIVS01000037">
    <property type="protein sequence ID" value="OWQ52034.1"/>
    <property type="molecule type" value="Genomic_DNA"/>
</dbReference>
<reference evidence="9 10" key="1">
    <citation type="submission" date="2017-06" db="EMBL/GenBank/DDBJ databases">
        <authorList>
            <person name="Kim H.J."/>
            <person name="Triplett B.A."/>
        </authorList>
    </citation>
    <scope>NUCLEOTIDE SEQUENCE [LARGE SCALE GENOMIC DNA]</scope>
    <source>
        <strain evidence="9 10">13146</strain>
    </source>
</reference>
<dbReference type="InterPro" id="IPR003362">
    <property type="entry name" value="Bact_transf"/>
</dbReference>
<accession>A0A246HLE2</accession>
<evidence type="ECO:0000256" key="3">
    <source>
        <dbReference type="ARBA" id="ARBA00022679"/>
    </source>
</evidence>
<feature type="domain" description="Bacterial sugar transferase" evidence="8">
    <location>
        <begin position="299"/>
        <end position="484"/>
    </location>
</feature>
<evidence type="ECO:0000256" key="5">
    <source>
        <dbReference type="ARBA" id="ARBA00022989"/>
    </source>
</evidence>
<evidence type="ECO:0000259" key="8">
    <source>
        <dbReference type="Pfam" id="PF02397"/>
    </source>
</evidence>
<dbReference type="GO" id="GO:0089702">
    <property type="term" value="F:undecaprenyl-phosphate glucose phosphotransferase activity"/>
    <property type="evidence" value="ECO:0007669"/>
    <property type="project" value="TreeGrafter"/>
</dbReference>
<dbReference type="Pfam" id="PF13727">
    <property type="entry name" value="CoA_binding_3"/>
    <property type="match status" value="1"/>
</dbReference>
<dbReference type="GO" id="GO:0009242">
    <property type="term" value="P:colanic acid biosynthetic process"/>
    <property type="evidence" value="ECO:0007669"/>
    <property type="project" value="TreeGrafter"/>
</dbReference>
<name>A0A246HLE2_STEMA</name>
<feature type="transmembrane region" description="Helical" evidence="7">
    <location>
        <begin position="97"/>
        <end position="117"/>
    </location>
</feature>
<proteinExistence type="inferred from homology"/>
<feature type="transmembrane region" description="Helical" evidence="7">
    <location>
        <begin position="304"/>
        <end position="325"/>
    </location>
</feature>
<keyword evidence="6 7" id="KW-0472">Membrane</keyword>
<dbReference type="NCBIfam" id="TIGR03023">
    <property type="entry name" value="WcaJ_sugtrans"/>
    <property type="match status" value="1"/>
</dbReference>
<dbReference type="InterPro" id="IPR017475">
    <property type="entry name" value="EPS_sugar_tfrase"/>
</dbReference>
<evidence type="ECO:0000256" key="4">
    <source>
        <dbReference type="ARBA" id="ARBA00022692"/>
    </source>
</evidence>
<dbReference type="PANTHER" id="PTHR30576:SF21">
    <property type="entry name" value="UDP-GLUCOSE:UNDECAPRENYL-PHOSPHATE GLUCOSE-1-PHOSPHATE TRANSFERASE"/>
    <property type="match status" value="1"/>
</dbReference>
<dbReference type="NCBIfam" id="TIGR03025">
    <property type="entry name" value="EPS_sugtrans"/>
    <property type="match status" value="1"/>
</dbReference>
<dbReference type="Proteomes" id="UP000198157">
    <property type="component" value="Unassembled WGS sequence"/>
</dbReference>
<dbReference type="Gene3D" id="3.40.50.720">
    <property type="entry name" value="NAD(P)-binding Rossmann-like Domain"/>
    <property type="match status" value="1"/>
</dbReference>
<comment type="similarity">
    <text evidence="2">Belongs to the bacterial sugar transferase family.</text>
</comment>
<keyword evidence="3 9" id="KW-0808">Transferase</keyword>
<dbReference type="Pfam" id="PF02397">
    <property type="entry name" value="Bac_transf"/>
    <property type="match status" value="1"/>
</dbReference>
<dbReference type="AlphaFoldDB" id="A0A246HLE2"/>
<comment type="caution">
    <text evidence="9">The sequence shown here is derived from an EMBL/GenBank/DDBJ whole genome shotgun (WGS) entry which is preliminary data.</text>
</comment>
<organism evidence="9 10">
    <name type="scientific">Stenotrophomonas maltophilia</name>
    <name type="common">Pseudomonas maltophilia</name>
    <name type="synonym">Xanthomonas maltophilia</name>
    <dbReference type="NCBI Taxonomy" id="40324"/>
    <lineage>
        <taxon>Bacteria</taxon>
        <taxon>Pseudomonadati</taxon>
        <taxon>Pseudomonadota</taxon>
        <taxon>Gammaproteobacteria</taxon>
        <taxon>Lysobacterales</taxon>
        <taxon>Lysobacteraceae</taxon>
        <taxon>Stenotrophomonas</taxon>
        <taxon>Stenotrophomonas maltophilia group</taxon>
    </lineage>
</organism>
<dbReference type="PANTHER" id="PTHR30576">
    <property type="entry name" value="COLANIC BIOSYNTHESIS UDP-GLUCOSE LIPID CARRIER TRANSFERASE"/>
    <property type="match status" value="1"/>
</dbReference>
<evidence type="ECO:0000256" key="6">
    <source>
        <dbReference type="ARBA" id="ARBA00023136"/>
    </source>
</evidence>
<evidence type="ECO:0000256" key="2">
    <source>
        <dbReference type="ARBA" id="ARBA00006464"/>
    </source>
</evidence>
<sequence>METLLLLHGSVEQLPARRGRQRVTAEARAALDVWLRVGDLLLVPSTAALTHIATYGWLPPTHPQRVVFGAVLLCTLVCFSLAPVYREWRNRGLLSDLWTLFLGWTGVFALFSMYSVLIDMADTVPASWLVGWYSSGLIAMSATRIGIRFRLHRLRERGLDRQRVLLVGLRAPALKVHRLLRSRPEIGKEVIGYFAGPDDIALRREGADAPRRLGDLDGLEAYLDAHRGQIEQIWVSLPLGGRARLKDVLRLLERYPVQVRLVPDTTGLGALNPGVHQVGSVPMIGVRQGVVEPRFLIIKRVEDFLVAGIAVVLLSPLLGVLALGVKLSSPGPILFRQRRHGLDGKEFWMLKFRSMRVHAEAPDKVTQATRNDPRVTRFGAFLRRSSLDELPQFFNVLGGSMSVVGPRPHAVQHNNQYERLIERYMHRHYVKPGITGWAQVHGLRGETPQLRQMKKRVQYDIDYIRRWSPLLDVRIIALTILKVLGQKSAY</sequence>
<feature type="transmembrane region" description="Helical" evidence="7">
    <location>
        <begin position="129"/>
        <end position="147"/>
    </location>
</feature>
<dbReference type="InterPro" id="IPR017473">
    <property type="entry name" value="Undecaprenyl-P_gluc_Ptfrase"/>
</dbReference>
<gene>
    <name evidence="9" type="ORF">CEE60_14010</name>
</gene>
<evidence type="ECO:0000256" key="1">
    <source>
        <dbReference type="ARBA" id="ARBA00004141"/>
    </source>
</evidence>
<protein>
    <submittedName>
        <fullName evidence="9">Undecaprenyl-phosphate glucose phosphotransferase</fullName>
    </submittedName>
</protein>
<dbReference type="OrthoDB" id="9808602at2"/>
<keyword evidence="4 7" id="KW-0812">Transmembrane</keyword>
<dbReference type="GO" id="GO:0016020">
    <property type="term" value="C:membrane"/>
    <property type="evidence" value="ECO:0007669"/>
    <property type="project" value="UniProtKB-SubCell"/>
</dbReference>
<feature type="transmembrane region" description="Helical" evidence="7">
    <location>
        <begin position="66"/>
        <end position="85"/>
    </location>
</feature>
<evidence type="ECO:0000313" key="9">
    <source>
        <dbReference type="EMBL" id="OWQ52034.1"/>
    </source>
</evidence>
<evidence type="ECO:0000256" key="7">
    <source>
        <dbReference type="SAM" id="Phobius"/>
    </source>
</evidence>
<comment type="subcellular location">
    <subcellularLocation>
        <location evidence="1">Membrane</location>
        <topology evidence="1">Multi-pass membrane protein</topology>
    </subcellularLocation>
</comment>
<evidence type="ECO:0000313" key="10">
    <source>
        <dbReference type="Proteomes" id="UP000198157"/>
    </source>
</evidence>